<organism evidence="1 2">
    <name type="scientific">Caballeronia jiangsuensis</name>
    <dbReference type="NCBI Taxonomy" id="1458357"/>
    <lineage>
        <taxon>Bacteria</taxon>
        <taxon>Pseudomonadati</taxon>
        <taxon>Pseudomonadota</taxon>
        <taxon>Betaproteobacteria</taxon>
        <taxon>Burkholderiales</taxon>
        <taxon>Burkholderiaceae</taxon>
        <taxon>Caballeronia</taxon>
    </lineage>
</organism>
<sequence>MKAINTTSAGEQRRVVVQVPGVDFLGAGIEPVIERQPSGFVSMAIITYPDGDKCGSGALGSFETEDEAYQCAVTYGRSEAERRLLMTLFE</sequence>
<evidence type="ECO:0000313" key="2">
    <source>
        <dbReference type="Proteomes" id="UP001629462"/>
    </source>
</evidence>
<keyword evidence="2" id="KW-1185">Reference proteome</keyword>
<gene>
    <name evidence="1" type="ORF">PQR08_37580</name>
</gene>
<dbReference type="RefSeq" id="WP_408164315.1">
    <property type="nucleotide sequence ID" value="NZ_JAQQDB010000073.1"/>
</dbReference>
<evidence type="ECO:0000313" key="1">
    <source>
        <dbReference type="EMBL" id="MFM0523137.1"/>
    </source>
</evidence>
<reference evidence="1 2" key="1">
    <citation type="journal article" date="2024" name="Chem. Sci.">
        <title>Discovery of megapolipeptins by genome mining of a Burkholderiales bacteria collection.</title>
        <authorList>
            <person name="Paulo B.S."/>
            <person name="Recchia M.J.J."/>
            <person name="Lee S."/>
            <person name="Fergusson C.H."/>
            <person name="Romanowski S.B."/>
            <person name="Hernandez A."/>
            <person name="Krull N."/>
            <person name="Liu D.Y."/>
            <person name="Cavanagh H."/>
            <person name="Bos A."/>
            <person name="Gray C.A."/>
            <person name="Murphy B.T."/>
            <person name="Linington R.G."/>
            <person name="Eustaquio A.S."/>
        </authorList>
    </citation>
    <scope>NUCLEOTIDE SEQUENCE [LARGE SCALE GENOMIC DNA]</scope>
    <source>
        <strain evidence="1 2">RL17-374-BIF-D</strain>
    </source>
</reference>
<protein>
    <submittedName>
        <fullName evidence="1">Uncharacterized protein</fullName>
    </submittedName>
</protein>
<accession>A0ABW9CZW5</accession>
<comment type="caution">
    <text evidence="1">The sequence shown here is derived from an EMBL/GenBank/DDBJ whole genome shotgun (WGS) entry which is preliminary data.</text>
</comment>
<proteinExistence type="predicted"/>
<dbReference type="EMBL" id="JAQQDB010000073">
    <property type="protein sequence ID" value="MFM0523137.1"/>
    <property type="molecule type" value="Genomic_DNA"/>
</dbReference>
<name>A0ABW9CZW5_9BURK</name>
<dbReference type="Proteomes" id="UP001629462">
    <property type="component" value="Unassembled WGS sequence"/>
</dbReference>